<feature type="compositionally biased region" description="Basic and acidic residues" evidence="1">
    <location>
        <begin position="402"/>
        <end position="412"/>
    </location>
</feature>
<feature type="domain" description="Tri-helical" evidence="3">
    <location>
        <begin position="228"/>
        <end position="312"/>
    </location>
</feature>
<feature type="region of interest" description="Disordered" evidence="1">
    <location>
        <begin position="120"/>
        <end position="150"/>
    </location>
</feature>
<dbReference type="Pfam" id="PF24465">
    <property type="entry name" value="Tri-helical"/>
    <property type="match status" value="2"/>
</dbReference>
<feature type="region of interest" description="Disordered" evidence="1">
    <location>
        <begin position="402"/>
        <end position="457"/>
    </location>
</feature>
<feature type="domain" description="Clr5" evidence="2">
    <location>
        <begin position="5"/>
        <end position="62"/>
    </location>
</feature>
<dbReference type="PANTHER" id="PTHR38788:SF5">
    <property type="entry name" value="CLR5 DOMAIN-CONTAINING PROTEIN"/>
    <property type="match status" value="1"/>
</dbReference>
<evidence type="ECO:0000313" key="6">
    <source>
        <dbReference type="Proteomes" id="UP001310890"/>
    </source>
</evidence>
<dbReference type="EMBL" id="JAVRRL010000020">
    <property type="protein sequence ID" value="KAK5113948.1"/>
    <property type="molecule type" value="Genomic_DNA"/>
</dbReference>
<accession>A0AAN7TFC3</accession>
<gene>
    <name evidence="5" type="ORF">LTR62_003071</name>
</gene>
<evidence type="ECO:0000259" key="2">
    <source>
        <dbReference type="Pfam" id="PF14420"/>
    </source>
</evidence>
<dbReference type="InterPro" id="IPR056669">
    <property type="entry name" value="DUF7767"/>
</dbReference>
<dbReference type="InterPro" id="IPR057940">
    <property type="entry name" value="Tri-helical_dom"/>
</dbReference>
<comment type="caution">
    <text evidence="5">The sequence shown here is derived from an EMBL/GenBank/DDBJ whole genome shotgun (WGS) entry which is preliminary data.</text>
</comment>
<evidence type="ECO:0000259" key="3">
    <source>
        <dbReference type="Pfam" id="PF24465"/>
    </source>
</evidence>
<dbReference type="InterPro" id="IPR025676">
    <property type="entry name" value="Clr5_dom"/>
</dbReference>
<dbReference type="Pfam" id="PF14420">
    <property type="entry name" value="Clr5"/>
    <property type="match status" value="1"/>
</dbReference>
<feature type="compositionally biased region" description="Low complexity" evidence="1">
    <location>
        <begin position="439"/>
        <end position="450"/>
    </location>
</feature>
<organism evidence="5 6">
    <name type="scientific">Meristemomyces frigidus</name>
    <dbReference type="NCBI Taxonomy" id="1508187"/>
    <lineage>
        <taxon>Eukaryota</taxon>
        <taxon>Fungi</taxon>
        <taxon>Dikarya</taxon>
        <taxon>Ascomycota</taxon>
        <taxon>Pezizomycotina</taxon>
        <taxon>Dothideomycetes</taxon>
        <taxon>Dothideomycetidae</taxon>
        <taxon>Mycosphaerellales</taxon>
        <taxon>Teratosphaeriaceae</taxon>
        <taxon>Meristemomyces</taxon>
    </lineage>
</organism>
<dbReference type="AlphaFoldDB" id="A0AAN7TFC3"/>
<dbReference type="Proteomes" id="UP001310890">
    <property type="component" value="Unassembled WGS sequence"/>
</dbReference>
<evidence type="ECO:0008006" key="7">
    <source>
        <dbReference type="Google" id="ProtNLM"/>
    </source>
</evidence>
<proteinExistence type="predicted"/>
<feature type="domain" description="DUF7767" evidence="4">
    <location>
        <begin position="519"/>
        <end position="609"/>
    </location>
</feature>
<feature type="compositionally biased region" description="Acidic residues" evidence="1">
    <location>
        <begin position="141"/>
        <end position="150"/>
    </location>
</feature>
<reference evidence="5" key="1">
    <citation type="submission" date="2023-08" db="EMBL/GenBank/DDBJ databases">
        <title>Black Yeasts Isolated from many extreme environments.</title>
        <authorList>
            <person name="Coleine C."/>
            <person name="Stajich J.E."/>
            <person name="Selbmann L."/>
        </authorList>
    </citation>
    <scope>NUCLEOTIDE SEQUENCE</scope>
    <source>
        <strain evidence="5">CCFEE 5401</strain>
    </source>
</reference>
<feature type="domain" description="Tri-helical" evidence="3">
    <location>
        <begin position="322"/>
        <end position="403"/>
    </location>
</feature>
<dbReference type="PANTHER" id="PTHR38788">
    <property type="entry name" value="CLR5 DOMAIN-CONTAINING PROTEIN"/>
    <property type="match status" value="1"/>
</dbReference>
<evidence type="ECO:0000259" key="4">
    <source>
        <dbReference type="Pfam" id="PF24962"/>
    </source>
</evidence>
<sequence>MGRPPKYDWEDKKDICYQLFVEERKTPREIAEYFANHFNVPKDQIPTPRMFRRQFSAKWAFPRRGHRLKAEDEAAVVERIRELWEQNHPVKEIRELMLDEGWDMGEPEFQRLRRRNGFYRRSTTGSYESKNKKRTAQDGLVDNEEEEDGAAVESATAAANALLATQQPGLPAEELARRQQHLAQIQLESDQALLTRKRRRRIRGYGHLPADDPGIPPRYDSETTLDECKAFLHLNNEMYEKMRDEYEVICTEMNIERKKTNIENGQWQVSKDRLVRESVHLSSIMHPLQPNLDAKANAIDVICGDVTKRIRDRGKRFTMAEANNLLGLNPTASKDIRRAMYDILEADQYTTRLACGTERWNMLRERWFSTSPILQQVVAEADPQKMRAVECLCRDSVKRRNDDRLRNDPEHRQYHRKHYGPGPGSARGTRGSAKKKLDAAAAQREANQEQSTKLYDPTRGVFQPQAQSVKNVSQPQVVAPPAPMLRSTTATNTIPNPLIDPSLSTLTPLPLPPSEPELPAIPAYFRLSPHPSQNLIGHHPRLWLAKLSSRTLTALHTAACSKAGAATVASVQGLVRNVDGSEDLYPVESDEDLEVYLMGLEGQATFVVGFAGGYA</sequence>
<name>A0AAN7TFC3_9PEZI</name>
<protein>
    <recommendedName>
        <fullName evidence="7">Clr5 domain-containing protein</fullName>
    </recommendedName>
</protein>
<dbReference type="Pfam" id="PF24962">
    <property type="entry name" value="DUF7767"/>
    <property type="match status" value="1"/>
</dbReference>
<evidence type="ECO:0000256" key="1">
    <source>
        <dbReference type="SAM" id="MobiDB-lite"/>
    </source>
</evidence>
<evidence type="ECO:0000313" key="5">
    <source>
        <dbReference type="EMBL" id="KAK5113948.1"/>
    </source>
</evidence>